<sequence>MTRGHSRYPRGNRGRGREQGRGNRSNEPAAPAPPPAPVSLQQGPIRGECHALCPPLEQSERARNQELSRFERPAAGFEGFVPVKKYRRAAAGRDVWDPLELRPAPVLLRTLRHLFTTVLAWPQSGFDAWEQRGSARVAEFLAVYHFVNDRVRGVRQDFTVQRIEDASLVTALQQAARFYLLAGLRSAQLLGGVKTQQDWSDKLNDEQLASALSQLQALYGMHELAGFDHDDVPELKEAGEFVAYDLLLHADEPPDVAWMLLKVSPKLRRLPAVRRALRAFVALQTDDFLTFFAEFATMTLLEKAASLRHLSKVWTRSLRMVNKGFGKQDRFPLEELARWMNLADPQSEGEGGELAERLCNALNIQTQRHPPPPTRTDHTDVAESWEIVGDLTKQVASLSVKPSSIGFAQFKLAPLHDQVDSEAVRHLLGDVALRIEADLARKGSPLTTRELIMGEAQEGGKSG</sequence>
<protein>
    <submittedName>
        <fullName evidence="3">Heme oxygenase 2</fullName>
    </submittedName>
</protein>
<dbReference type="InterPro" id="IPR045107">
    <property type="entry name" value="SAC3/GANP/THP3"/>
</dbReference>
<dbReference type="PANTHER" id="PTHR12436:SF3">
    <property type="entry name" value="GERMINAL-CENTER ASSOCIATED NUCLEAR PROTEIN"/>
    <property type="match status" value="1"/>
</dbReference>
<evidence type="ECO:0000313" key="3">
    <source>
        <dbReference type="EMBL" id="KAG7385767.1"/>
    </source>
</evidence>
<dbReference type="EMBL" id="JAGDFM010000115">
    <property type="protein sequence ID" value="KAG7385767.1"/>
    <property type="molecule type" value="Genomic_DNA"/>
</dbReference>
<gene>
    <name evidence="3" type="primary">HMOX2_2</name>
    <name evidence="3" type="ORF">PHYPSEUDO_001120</name>
</gene>
<name>A0A8T1VWS6_9STRA</name>
<evidence type="ECO:0000259" key="2">
    <source>
        <dbReference type="Pfam" id="PF03399"/>
    </source>
</evidence>
<dbReference type="GO" id="GO:0070390">
    <property type="term" value="C:transcription export complex 2"/>
    <property type="evidence" value="ECO:0007669"/>
    <property type="project" value="TreeGrafter"/>
</dbReference>
<feature type="compositionally biased region" description="Basic residues" evidence="1">
    <location>
        <begin position="1"/>
        <end position="14"/>
    </location>
</feature>
<evidence type="ECO:0000313" key="4">
    <source>
        <dbReference type="Proteomes" id="UP000694044"/>
    </source>
</evidence>
<dbReference type="Pfam" id="PF03399">
    <property type="entry name" value="SAC3_GANP"/>
    <property type="match status" value="1"/>
</dbReference>
<dbReference type="GO" id="GO:0005737">
    <property type="term" value="C:cytoplasm"/>
    <property type="evidence" value="ECO:0007669"/>
    <property type="project" value="TreeGrafter"/>
</dbReference>
<keyword evidence="4" id="KW-1185">Reference proteome</keyword>
<feature type="region of interest" description="Disordered" evidence="1">
    <location>
        <begin position="1"/>
        <end position="43"/>
    </location>
</feature>
<proteinExistence type="predicted"/>
<comment type="caution">
    <text evidence="3">The sequence shown here is derived from an EMBL/GenBank/DDBJ whole genome shotgun (WGS) entry which is preliminary data.</text>
</comment>
<dbReference type="AlphaFoldDB" id="A0A8T1VWS6"/>
<dbReference type="PANTHER" id="PTHR12436">
    <property type="entry name" value="80 KDA MCM3-ASSOCIATED PROTEIN"/>
    <property type="match status" value="1"/>
</dbReference>
<dbReference type="Proteomes" id="UP000694044">
    <property type="component" value="Unassembled WGS sequence"/>
</dbReference>
<dbReference type="InterPro" id="IPR005062">
    <property type="entry name" value="SAC3/GANP/THP3_conserved"/>
</dbReference>
<reference evidence="3" key="1">
    <citation type="submission" date="2021-02" db="EMBL/GenBank/DDBJ databases">
        <authorList>
            <person name="Palmer J.M."/>
        </authorList>
    </citation>
    <scope>NUCLEOTIDE SEQUENCE</scope>
    <source>
        <strain evidence="3">SCRP734</strain>
    </source>
</reference>
<dbReference type="OrthoDB" id="264795at2759"/>
<evidence type="ECO:0000256" key="1">
    <source>
        <dbReference type="SAM" id="MobiDB-lite"/>
    </source>
</evidence>
<accession>A0A8T1VWS6</accession>
<feature type="domain" description="SAC3/GANP/THP3 conserved" evidence="2">
    <location>
        <begin position="52"/>
        <end position="346"/>
    </location>
</feature>
<dbReference type="GO" id="GO:0006406">
    <property type="term" value="P:mRNA export from nucleus"/>
    <property type="evidence" value="ECO:0007669"/>
    <property type="project" value="TreeGrafter"/>
</dbReference>
<organism evidence="3 4">
    <name type="scientific">Phytophthora pseudosyringae</name>
    <dbReference type="NCBI Taxonomy" id="221518"/>
    <lineage>
        <taxon>Eukaryota</taxon>
        <taxon>Sar</taxon>
        <taxon>Stramenopiles</taxon>
        <taxon>Oomycota</taxon>
        <taxon>Peronosporomycetes</taxon>
        <taxon>Peronosporales</taxon>
        <taxon>Peronosporaceae</taxon>
        <taxon>Phytophthora</taxon>
    </lineage>
</organism>